<dbReference type="Proteomes" id="UP000015729">
    <property type="component" value="Unassembled WGS sequence"/>
</dbReference>
<protein>
    <submittedName>
        <fullName evidence="1">Lipoprotein</fullName>
    </submittedName>
</protein>
<name>S6VA18_PSESF</name>
<gene>
    <name evidence="1" type="ORF">A244_20076</name>
</gene>
<proteinExistence type="predicted"/>
<evidence type="ECO:0000313" key="1">
    <source>
        <dbReference type="EMBL" id="EPN47937.1"/>
    </source>
</evidence>
<evidence type="ECO:0000313" key="2">
    <source>
        <dbReference type="Proteomes" id="UP000015729"/>
    </source>
</evidence>
<accession>S6VA18</accession>
<dbReference type="EMBL" id="AOKG01001395">
    <property type="protein sequence ID" value="EPN47937.1"/>
    <property type="molecule type" value="Genomic_DNA"/>
</dbReference>
<dbReference type="PATRIC" id="fig|1194404.4.peg.4134"/>
<reference evidence="1 2" key="1">
    <citation type="journal article" date="2013" name="PLoS Pathog.">
        <title>Genomic analysis of the Kiwifruit pathogen Pseudomonas syringae pv. actinidiae provides insight into the origins of an emergent plant disease.</title>
        <authorList>
            <person name="McCann H.C."/>
            <person name="Rikkerink E.H."/>
            <person name="Bertels F."/>
            <person name="Fiers M."/>
            <person name="Lu A."/>
            <person name="Rees-George J."/>
            <person name="Andersen M.T."/>
            <person name="Gleave A.P."/>
            <person name="Haubold B."/>
            <person name="Wohlers M.W."/>
            <person name="Guttman D.S."/>
            <person name="Wang P.W."/>
            <person name="Straub C."/>
            <person name="Vanneste J.L."/>
            <person name="Rainey P.B."/>
            <person name="Templeton M.D."/>
        </authorList>
    </citation>
    <scope>NUCLEOTIDE SEQUENCE [LARGE SCALE GENOMIC DNA]</scope>
    <source>
        <strain evidence="1 2">ICMP 18807</strain>
    </source>
</reference>
<dbReference type="AlphaFoldDB" id="S6VA18"/>
<comment type="caution">
    <text evidence="1">The sequence shown here is derived from an EMBL/GenBank/DDBJ whole genome shotgun (WGS) entry which is preliminary data.</text>
</comment>
<sequence length="112" mass="12589">MLGNLFMYEVPAGQYEVRNWRYYFYAGNSMARPASVLFTVKPGEIAYIGDFSANALTFCLSNIDHAEQSITALEEKYPLLRDRSITNLTAQSGFEPWPSSDASDRGKGLCQF</sequence>
<keyword evidence="1" id="KW-0449">Lipoprotein</keyword>
<organism evidence="1 2">
    <name type="scientific">Pseudomonas syringae pv. actinidiae ICMP 18807</name>
    <dbReference type="NCBI Taxonomy" id="1194404"/>
    <lineage>
        <taxon>Bacteria</taxon>
        <taxon>Pseudomonadati</taxon>
        <taxon>Pseudomonadota</taxon>
        <taxon>Gammaproteobacteria</taxon>
        <taxon>Pseudomonadales</taxon>
        <taxon>Pseudomonadaceae</taxon>
        <taxon>Pseudomonas</taxon>
        <taxon>Pseudomonas syringae</taxon>
    </lineage>
</organism>